<evidence type="ECO:0000256" key="1">
    <source>
        <dbReference type="SAM" id="MobiDB-lite"/>
    </source>
</evidence>
<dbReference type="VEuPathDB" id="AmoebaDB:EDI_103760"/>
<feature type="compositionally biased region" description="Polar residues" evidence="1">
    <location>
        <begin position="366"/>
        <end position="379"/>
    </location>
</feature>
<dbReference type="InterPro" id="IPR001715">
    <property type="entry name" value="CH_dom"/>
</dbReference>
<dbReference type="Gene3D" id="1.10.418.10">
    <property type="entry name" value="Calponin-like domain"/>
    <property type="match status" value="1"/>
</dbReference>
<protein>
    <submittedName>
        <fullName evidence="3">E3 ubiquitin protein ligase BRE1, putative</fullName>
        <ecNumber evidence="3">3.4.24.13</ecNumber>
    </submittedName>
</protein>
<feature type="domain" description="Calponin-homology (CH)" evidence="2">
    <location>
        <begin position="8"/>
        <end position="104"/>
    </location>
</feature>
<accession>B0ELW4</accession>
<feature type="region of interest" description="Disordered" evidence="1">
    <location>
        <begin position="543"/>
        <end position="579"/>
    </location>
</feature>
<dbReference type="AlphaFoldDB" id="B0ELW4"/>
<dbReference type="OrthoDB" id="30215at2759"/>
<dbReference type="OMA" id="NWIRMTH"/>
<dbReference type="Proteomes" id="UP000008076">
    <property type="component" value="Unassembled WGS sequence"/>
</dbReference>
<dbReference type="Pfam" id="PF07534">
    <property type="entry name" value="TLD"/>
    <property type="match status" value="1"/>
</dbReference>
<dbReference type="EMBL" id="DS549939">
    <property type="protein sequence ID" value="EDR24469.1"/>
    <property type="molecule type" value="Genomic_DNA"/>
</dbReference>
<dbReference type="GeneID" id="5884278"/>
<keyword evidence="3" id="KW-0378">Hydrolase</keyword>
<evidence type="ECO:0000259" key="2">
    <source>
        <dbReference type="SMART" id="SM00033"/>
    </source>
</evidence>
<feature type="compositionally biased region" description="Acidic residues" evidence="1">
    <location>
        <begin position="349"/>
        <end position="362"/>
    </location>
</feature>
<dbReference type="Pfam" id="PF00307">
    <property type="entry name" value="CH"/>
    <property type="match status" value="1"/>
</dbReference>
<evidence type="ECO:0000313" key="4">
    <source>
        <dbReference type="Proteomes" id="UP000008076"/>
    </source>
</evidence>
<reference evidence="4" key="1">
    <citation type="submission" date="2007-12" db="EMBL/GenBank/DDBJ databases">
        <title>Annotation of Entamoeba dispar SAW760.</title>
        <authorList>
            <person name="Lorenzi H."/>
            <person name="Inman J."/>
            <person name="Schobel S."/>
            <person name="Amedeo P."/>
            <person name="Caler E."/>
        </authorList>
    </citation>
    <scope>NUCLEOTIDE SEQUENCE [LARGE SCALE GENOMIC DNA]</scope>
    <source>
        <strain evidence="4">ATCC PRA-260 / SAW760</strain>
    </source>
</reference>
<feature type="compositionally biased region" description="Basic and acidic residues" evidence="1">
    <location>
        <begin position="543"/>
        <end position="558"/>
    </location>
</feature>
<dbReference type="InterPro" id="IPR036872">
    <property type="entry name" value="CH_dom_sf"/>
</dbReference>
<evidence type="ECO:0000313" key="3">
    <source>
        <dbReference type="EMBL" id="EDR24469.1"/>
    </source>
</evidence>
<dbReference type="SUPFAM" id="SSF47576">
    <property type="entry name" value="Calponin-homology domain, CH-domain"/>
    <property type="match status" value="1"/>
</dbReference>
<feature type="region of interest" description="Disordered" evidence="1">
    <location>
        <begin position="313"/>
        <end position="449"/>
    </location>
</feature>
<feature type="compositionally biased region" description="Basic and acidic residues" evidence="1">
    <location>
        <begin position="421"/>
        <end position="431"/>
    </location>
</feature>
<proteinExistence type="predicted"/>
<name>B0ELW4_ENTDS</name>
<dbReference type="GO" id="GO:0016787">
    <property type="term" value="F:hydrolase activity"/>
    <property type="evidence" value="ECO:0007669"/>
    <property type="project" value="UniProtKB-KW"/>
</dbReference>
<feature type="compositionally biased region" description="Basic and acidic residues" evidence="1">
    <location>
        <begin position="570"/>
        <end position="579"/>
    </location>
</feature>
<dbReference type="InterPro" id="IPR006571">
    <property type="entry name" value="TLDc_dom"/>
</dbReference>
<keyword evidence="4" id="KW-1185">Reference proteome</keyword>
<sequence>MTSWTEIQKEAIEKWVESVMEKRVLLNEVNGIIIIQFLEKLSSVKYKTTRNKVVKTPFDQMEIAEKALEFGKSLGLKYHSVEAIHIVSHNEKMLLSLFISVATKFVPLGILHMRSVNDWVKEMTQLPIQNFKSDWEDGYAIKFIFADDHPFELFSQFGITQVIQEKNLGKDEITMKLQIALIYYKKEEIEKYRFNKLDINKVMTEKFEERKTKLRSEGIFDDSHWVPIKVNTEIKTSATTPILPNDEKNNNILEVKEIESKTSVDESFSDESIENSVELEKRQTEELQVVEEQKDIKELYKINKEEENNQIEGVIEKDYKTEEDKTKEEKENQKGNVDIVNEEKIQLKEEEDSINSISEEELEKTQPISSFVNTSPNESQSEKEGSPIKTQISTNDNNSQEEIINKSGEEELLDNNSLTKSESENKERKDNEIEDQENELEIIQKGPIENLKEAIERKELINNNTIPKVQEDNKQEDVQNEVIVEKVQKETIKSNEDVKSETLNSNFSELLVERKEESNTETPTSKKVIIDGRLRDSTKKPVCCEEEKPSINNKKEEESLGEELPNDPIETEKPFNKSETDYQTRTFEEQSEEEISNENKVIEEYKDTFKNWTGMTHHSILYDSSKDELTAMSFNNKVEEKSNVMILVITKEGYSFGCFNKKQIPKAPKKGYKYIKNDKDFFVFSLRSKELTQPVMIQRKKKGKSLCIWNSSCRVYTFTVKRFMRITKKTEKSHFISNLFTKEYKDTTKKGTKLFTGENEFSVDKVLAIQWSLNN</sequence>
<dbReference type="KEGG" id="edi:EDI_103760"/>
<gene>
    <name evidence="3" type="ORF">EDI_103760</name>
</gene>
<feature type="compositionally biased region" description="Polar residues" evidence="1">
    <location>
        <begin position="388"/>
        <end position="402"/>
    </location>
</feature>
<dbReference type="SMART" id="SM00033">
    <property type="entry name" value="CH"/>
    <property type="match status" value="1"/>
</dbReference>
<feature type="compositionally biased region" description="Basic and acidic residues" evidence="1">
    <location>
        <begin position="314"/>
        <end position="333"/>
    </location>
</feature>
<dbReference type="EC" id="3.4.24.13" evidence="3"/>
<dbReference type="eggNOG" id="ENOG502RGZB">
    <property type="taxonomic scope" value="Eukaryota"/>
</dbReference>
<dbReference type="RefSeq" id="XP_001739147.1">
    <property type="nucleotide sequence ID" value="XM_001739095.1"/>
</dbReference>
<organism evidence="4">
    <name type="scientific">Entamoeba dispar (strain ATCC PRA-260 / SAW760)</name>
    <dbReference type="NCBI Taxonomy" id="370354"/>
    <lineage>
        <taxon>Eukaryota</taxon>
        <taxon>Amoebozoa</taxon>
        <taxon>Evosea</taxon>
        <taxon>Archamoebae</taxon>
        <taxon>Mastigamoebida</taxon>
        <taxon>Entamoebidae</taxon>
        <taxon>Entamoeba</taxon>
    </lineage>
</organism>